<gene>
    <name evidence="1" type="ORF">WICANDRAFT_79072</name>
</gene>
<dbReference type="PANTHER" id="PTHR31606">
    <property type="entry name" value="WW DOMAIN BINDING PROTEIN 2, ISOFORM E"/>
    <property type="match status" value="1"/>
</dbReference>
<dbReference type="GO" id="GO:0003713">
    <property type="term" value="F:transcription coactivator activity"/>
    <property type="evidence" value="ECO:0007669"/>
    <property type="project" value="InterPro"/>
</dbReference>
<evidence type="ECO:0000313" key="1">
    <source>
        <dbReference type="EMBL" id="ODQ60477.1"/>
    </source>
</evidence>
<dbReference type="OrthoDB" id="3979207at2759"/>
<protein>
    <submittedName>
        <fullName evidence="1">Uncharacterized protein</fullName>
    </submittedName>
</protein>
<organism evidence="1 2">
    <name type="scientific">Wickerhamomyces anomalus (strain ATCC 58044 / CBS 1984 / NCYC 433 / NRRL Y-366-8)</name>
    <name type="common">Yeast</name>
    <name type="synonym">Hansenula anomala</name>
    <dbReference type="NCBI Taxonomy" id="683960"/>
    <lineage>
        <taxon>Eukaryota</taxon>
        <taxon>Fungi</taxon>
        <taxon>Dikarya</taxon>
        <taxon>Ascomycota</taxon>
        <taxon>Saccharomycotina</taxon>
        <taxon>Saccharomycetes</taxon>
        <taxon>Phaffomycetales</taxon>
        <taxon>Wickerhamomycetaceae</taxon>
        <taxon>Wickerhamomyces</taxon>
    </lineage>
</organism>
<dbReference type="GeneID" id="30202082"/>
<dbReference type="STRING" id="683960.A0A1E3P6K2"/>
<dbReference type="RefSeq" id="XP_019039684.1">
    <property type="nucleotide sequence ID" value="XM_019184836.1"/>
</dbReference>
<dbReference type="EMBL" id="KV454210">
    <property type="protein sequence ID" value="ODQ60477.1"/>
    <property type="molecule type" value="Genomic_DNA"/>
</dbReference>
<proteinExistence type="predicted"/>
<sequence>MSLNWVMRTPGTEYPPFVLLENEQVKFSPPEIVDIKLKPLELKNPDTIGLKGKIYLTTHRIVVLSSGKTGRENNDSFALLYKDIQSHKLEMPWFGNNRYLILFKISNPDGGLNYLYPWSLVVDFTSGGAIRFAEEFSTIKTRFDNGQLVDELPAYTE</sequence>
<evidence type="ECO:0000313" key="2">
    <source>
        <dbReference type="Proteomes" id="UP000094112"/>
    </source>
</evidence>
<keyword evidence="2" id="KW-1185">Reference proteome</keyword>
<dbReference type="InterPro" id="IPR044852">
    <property type="entry name" value="WBP2-like"/>
</dbReference>
<dbReference type="AlphaFoldDB" id="A0A1E3P6K2"/>
<dbReference type="Proteomes" id="UP000094112">
    <property type="component" value="Unassembled WGS sequence"/>
</dbReference>
<accession>A0A1E3P6K2</accession>
<dbReference type="GO" id="GO:0031490">
    <property type="term" value="F:chromatin DNA binding"/>
    <property type="evidence" value="ECO:0007669"/>
    <property type="project" value="TreeGrafter"/>
</dbReference>
<name>A0A1E3P6K2_WICAA</name>
<dbReference type="PANTHER" id="PTHR31606:SF1">
    <property type="entry name" value="WW DOMAIN BINDING PROTEIN 2, ISOFORM E"/>
    <property type="match status" value="1"/>
</dbReference>
<reference evidence="1 2" key="1">
    <citation type="journal article" date="2016" name="Proc. Natl. Acad. Sci. U.S.A.">
        <title>Comparative genomics of biotechnologically important yeasts.</title>
        <authorList>
            <person name="Riley R."/>
            <person name="Haridas S."/>
            <person name="Wolfe K.H."/>
            <person name="Lopes M.R."/>
            <person name="Hittinger C.T."/>
            <person name="Goeker M."/>
            <person name="Salamov A.A."/>
            <person name="Wisecaver J.H."/>
            <person name="Long T.M."/>
            <person name="Calvey C.H."/>
            <person name="Aerts A.L."/>
            <person name="Barry K.W."/>
            <person name="Choi C."/>
            <person name="Clum A."/>
            <person name="Coughlan A.Y."/>
            <person name="Deshpande S."/>
            <person name="Douglass A.P."/>
            <person name="Hanson S.J."/>
            <person name="Klenk H.-P."/>
            <person name="LaButti K.M."/>
            <person name="Lapidus A."/>
            <person name="Lindquist E.A."/>
            <person name="Lipzen A.M."/>
            <person name="Meier-Kolthoff J.P."/>
            <person name="Ohm R.A."/>
            <person name="Otillar R.P."/>
            <person name="Pangilinan J.L."/>
            <person name="Peng Y."/>
            <person name="Rokas A."/>
            <person name="Rosa C.A."/>
            <person name="Scheuner C."/>
            <person name="Sibirny A.A."/>
            <person name="Slot J.C."/>
            <person name="Stielow J.B."/>
            <person name="Sun H."/>
            <person name="Kurtzman C.P."/>
            <person name="Blackwell M."/>
            <person name="Grigoriev I.V."/>
            <person name="Jeffries T.W."/>
        </authorList>
    </citation>
    <scope>NUCLEOTIDE SEQUENCE [LARGE SCALE GENOMIC DNA]</scope>
    <source>
        <strain evidence="2">ATCC 58044 / CBS 1984 / NCYC 433 / NRRL Y-366-8</strain>
    </source>
</reference>
<dbReference type="GO" id="GO:0005634">
    <property type="term" value="C:nucleus"/>
    <property type="evidence" value="ECO:0007669"/>
    <property type="project" value="TreeGrafter"/>
</dbReference>
<dbReference type="SUPFAM" id="SSF50729">
    <property type="entry name" value="PH domain-like"/>
    <property type="match status" value="1"/>
</dbReference>